<protein>
    <submittedName>
        <fullName evidence="1">Uncharacterized protein</fullName>
    </submittedName>
</protein>
<evidence type="ECO:0000313" key="1">
    <source>
        <dbReference type="EMBL" id="KAF9441864.1"/>
    </source>
</evidence>
<evidence type="ECO:0000313" key="2">
    <source>
        <dbReference type="Proteomes" id="UP000807342"/>
    </source>
</evidence>
<keyword evidence="2" id="KW-1185">Reference proteome</keyword>
<dbReference type="AlphaFoldDB" id="A0A9P6BXN0"/>
<name>A0A9P6BXN0_9AGAR</name>
<organism evidence="1 2">
    <name type="scientific">Macrolepiota fuliginosa MF-IS2</name>
    <dbReference type="NCBI Taxonomy" id="1400762"/>
    <lineage>
        <taxon>Eukaryota</taxon>
        <taxon>Fungi</taxon>
        <taxon>Dikarya</taxon>
        <taxon>Basidiomycota</taxon>
        <taxon>Agaricomycotina</taxon>
        <taxon>Agaricomycetes</taxon>
        <taxon>Agaricomycetidae</taxon>
        <taxon>Agaricales</taxon>
        <taxon>Agaricineae</taxon>
        <taxon>Agaricaceae</taxon>
        <taxon>Macrolepiota</taxon>
    </lineage>
</organism>
<accession>A0A9P6BXN0</accession>
<proteinExistence type="predicted"/>
<reference evidence="1" key="1">
    <citation type="submission" date="2020-11" db="EMBL/GenBank/DDBJ databases">
        <authorList>
            <consortium name="DOE Joint Genome Institute"/>
            <person name="Ahrendt S."/>
            <person name="Riley R."/>
            <person name="Andreopoulos W."/>
            <person name="Labutti K."/>
            <person name="Pangilinan J."/>
            <person name="Ruiz-Duenas F.J."/>
            <person name="Barrasa J.M."/>
            <person name="Sanchez-Garcia M."/>
            <person name="Camarero S."/>
            <person name="Miyauchi S."/>
            <person name="Serrano A."/>
            <person name="Linde D."/>
            <person name="Babiker R."/>
            <person name="Drula E."/>
            <person name="Ayuso-Fernandez I."/>
            <person name="Pacheco R."/>
            <person name="Padilla G."/>
            <person name="Ferreira P."/>
            <person name="Barriuso J."/>
            <person name="Kellner H."/>
            <person name="Castanera R."/>
            <person name="Alfaro M."/>
            <person name="Ramirez L."/>
            <person name="Pisabarro A.G."/>
            <person name="Kuo A."/>
            <person name="Tritt A."/>
            <person name="Lipzen A."/>
            <person name="He G."/>
            <person name="Yan M."/>
            <person name="Ng V."/>
            <person name="Cullen D."/>
            <person name="Martin F."/>
            <person name="Rosso M.-N."/>
            <person name="Henrissat B."/>
            <person name="Hibbett D."/>
            <person name="Martinez A.T."/>
            <person name="Grigoriev I.V."/>
        </authorList>
    </citation>
    <scope>NUCLEOTIDE SEQUENCE</scope>
    <source>
        <strain evidence="1">MF-IS2</strain>
    </source>
</reference>
<dbReference type="Proteomes" id="UP000807342">
    <property type="component" value="Unassembled WGS sequence"/>
</dbReference>
<dbReference type="EMBL" id="MU151762">
    <property type="protein sequence ID" value="KAF9441864.1"/>
    <property type="molecule type" value="Genomic_DNA"/>
</dbReference>
<comment type="caution">
    <text evidence="1">The sequence shown here is derived from an EMBL/GenBank/DDBJ whole genome shotgun (WGS) entry which is preliminary data.</text>
</comment>
<gene>
    <name evidence="1" type="ORF">P691DRAFT_682698</name>
</gene>
<dbReference type="OrthoDB" id="6499973at2759"/>
<feature type="non-terminal residue" evidence="1">
    <location>
        <position position="1"/>
    </location>
</feature>
<sequence>PKVLGRAFTCQGIRAGLDGDMMYVPFLGIVAHYFVRSTLAMSIVTAGVSLGFTVSPVMIHNLLEKTTWGLPP</sequence>